<keyword evidence="4" id="KW-1185">Reference proteome</keyword>
<accession>A0A9L0TUQ2</accession>
<dbReference type="Ensembl" id="ENSECAT00000126926.1">
    <property type="protein sequence ID" value="ENSECAP00000090524.1"/>
    <property type="gene ID" value="ENSECAG00000023073.4"/>
</dbReference>
<organism evidence="3 4">
    <name type="scientific">Equus caballus</name>
    <name type="common">Horse</name>
    <dbReference type="NCBI Taxonomy" id="9796"/>
    <lineage>
        <taxon>Eukaryota</taxon>
        <taxon>Metazoa</taxon>
        <taxon>Chordata</taxon>
        <taxon>Craniata</taxon>
        <taxon>Vertebrata</taxon>
        <taxon>Euteleostomi</taxon>
        <taxon>Mammalia</taxon>
        <taxon>Eutheria</taxon>
        <taxon>Laurasiatheria</taxon>
        <taxon>Perissodactyla</taxon>
        <taxon>Equidae</taxon>
        <taxon>Equus</taxon>
    </lineage>
</organism>
<dbReference type="InterPro" id="IPR001094">
    <property type="entry name" value="Flavdoxin-like"/>
</dbReference>
<gene>
    <name evidence="3" type="primary">MTRR</name>
</gene>
<evidence type="ECO:0000313" key="3">
    <source>
        <dbReference type="Ensembl" id="ENSECAP00000090524.1"/>
    </source>
</evidence>
<dbReference type="PROSITE" id="PS50902">
    <property type="entry name" value="FLAVODOXIN_LIKE"/>
    <property type="match status" value="1"/>
</dbReference>
<dbReference type="FunFam" id="3.40.50.360:FF:000059">
    <property type="entry name" value="5-methyltetrahydrofolate-homocysteine methyltransferase reductase"/>
    <property type="match status" value="1"/>
</dbReference>
<protein>
    <submittedName>
        <fullName evidence="3">5-methyltetrahydrofolate-homocysteine methyltransferase reductase</fullName>
    </submittedName>
</protein>
<dbReference type="Gene3D" id="3.40.50.360">
    <property type="match status" value="1"/>
</dbReference>
<dbReference type="SUPFAM" id="SSF52218">
    <property type="entry name" value="Flavoproteins"/>
    <property type="match status" value="1"/>
</dbReference>
<reference evidence="3 4" key="1">
    <citation type="journal article" date="2009" name="Science">
        <title>Genome sequence, comparative analysis, and population genetics of the domestic horse.</title>
        <authorList>
            <consortium name="Broad Institute Genome Sequencing Platform"/>
            <consortium name="Broad Institute Whole Genome Assembly Team"/>
            <person name="Wade C.M."/>
            <person name="Giulotto E."/>
            <person name="Sigurdsson S."/>
            <person name="Zoli M."/>
            <person name="Gnerre S."/>
            <person name="Imsland F."/>
            <person name="Lear T.L."/>
            <person name="Adelson D.L."/>
            <person name="Bailey E."/>
            <person name="Bellone R.R."/>
            <person name="Bloecker H."/>
            <person name="Distl O."/>
            <person name="Edgar R.C."/>
            <person name="Garber M."/>
            <person name="Leeb T."/>
            <person name="Mauceli E."/>
            <person name="MacLeod J.N."/>
            <person name="Penedo M.C.T."/>
            <person name="Raison J.M."/>
            <person name="Sharpe T."/>
            <person name="Vogel J."/>
            <person name="Andersson L."/>
            <person name="Antczak D.F."/>
            <person name="Biagi T."/>
            <person name="Binns M.M."/>
            <person name="Chowdhary B.P."/>
            <person name="Coleman S.J."/>
            <person name="Della Valle G."/>
            <person name="Fryc S."/>
            <person name="Guerin G."/>
            <person name="Hasegawa T."/>
            <person name="Hill E.W."/>
            <person name="Jurka J."/>
            <person name="Kiialainen A."/>
            <person name="Lindgren G."/>
            <person name="Liu J."/>
            <person name="Magnani E."/>
            <person name="Mickelson J.R."/>
            <person name="Murray J."/>
            <person name="Nergadze S.G."/>
            <person name="Onofrio R."/>
            <person name="Pedroni S."/>
            <person name="Piras M.F."/>
            <person name="Raudsepp T."/>
            <person name="Rocchi M."/>
            <person name="Roeed K.H."/>
            <person name="Ryder O.A."/>
            <person name="Searle S."/>
            <person name="Skow L."/>
            <person name="Swinburne J.E."/>
            <person name="Syvaenen A.C."/>
            <person name="Tozaki T."/>
            <person name="Valberg S.J."/>
            <person name="Vaudin M."/>
            <person name="White J.R."/>
            <person name="Zody M.C."/>
            <person name="Lander E.S."/>
            <person name="Lindblad-Toh K."/>
        </authorList>
    </citation>
    <scope>NUCLEOTIDE SEQUENCE [LARGE SCALE GENOMIC DNA]</scope>
    <source>
        <strain evidence="3 4">Thoroughbred</strain>
    </source>
</reference>
<proteinExistence type="predicted"/>
<dbReference type="Pfam" id="PF00258">
    <property type="entry name" value="Flavodoxin_1"/>
    <property type="match status" value="1"/>
</dbReference>
<dbReference type="PRINTS" id="PR00369">
    <property type="entry name" value="FLAVODOXIN"/>
</dbReference>
<dbReference type="GO" id="GO:0010181">
    <property type="term" value="F:FMN binding"/>
    <property type="evidence" value="ECO:0007669"/>
    <property type="project" value="InterPro"/>
</dbReference>
<reference evidence="3" key="2">
    <citation type="submission" date="2025-08" db="UniProtKB">
        <authorList>
            <consortium name="Ensembl"/>
        </authorList>
    </citation>
    <scope>IDENTIFICATION</scope>
    <source>
        <strain evidence="3">Thoroughbred</strain>
    </source>
</reference>
<dbReference type="PANTHER" id="PTHR19384">
    <property type="entry name" value="NITRIC OXIDE SYNTHASE-RELATED"/>
    <property type="match status" value="1"/>
</dbReference>
<evidence type="ECO:0000259" key="2">
    <source>
        <dbReference type="PROSITE" id="PS50902"/>
    </source>
</evidence>
<reference evidence="3" key="3">
    <citation type="submission" date="2025-09" db="UniProtKB">
        <authorList>
            <consortium name="Ensembl"/>
        </authorList>
    </citation>
    <scope>IDENTIFICATION</scope>
    <source>
        <strain evidence="3">Thoroughbred</strain>
    </source>
</reference>
<dbReference type="AlphaFoldDB" id="A0A9L0TUQ2"/>
<feature type="domain" description="Flavodoxin-like" evidence="2">
    <location>
        <begin position="4"/>
        <end position="151"/>
    </location>
</feature>
<evidence type="ECO:0000313" key="4">
    <source>
        <dbReference type="Proteomes" id="UP000002281"/>
    </source>
</evidence>
<dbReference type="InterPro" id="IPR029039">
    <property type="entry name" value="Flavoprotein-like_sf"/>
</dbReference>
<dbReference type="GeneTree" id="ENSGT00940000155822"/>
<evidence type="ECO:0000256" key="1">
    <source>
        <dbReference type="ARBA" id="ARBA00022630"/>
    </source>
</evidence>
<sequence>MRRFLLLYATQRGQAKAIAEEICEKAVAHGFSADLHCISESDKYDLKTETAPLVLVVSTTGNGDPPDTARKFVKEIQDKTLPADFFAHLRYGLLGLGDSEYTYFCNGGKIIDKRLRELGAQRFCDTGHADDCVGNLDGVRVLFLSAVHTGVTGGSSSHMGAPSGPRFTFTERTQFRTCG</sequence>
<dbReference type="PANTHER" id="PTHR19384:SF84">
    <property type="entry name" value="METHIONINE SYNTHASE REDUCTASE"/>
    <property type="match status" value="1"/>
</dbReference>
<name>A0A9L0TUQ2_HORSE</name>
<keyword evidence="1" id="KW-0285">Flavoprotein</keyword>
<dbReference type="InterPro" id="IPR008254">
    <property type="entry name" value="Flavodoxin/NO_synth"/>
</dbReference>
<dbReference type="Proteomes" id="UP000002281">
    <property type="component" value="Chromosome 21"/>
</dbReference>